<dbReference type="RefSeq" id="WP_109894229.1">
    <property type="nucleotide sequence ID" value="NZ_CP029550.1"/>
</dbReference>
<dbReference type="EMBL" id="CP029550">
    <property type="protein sequence ID" value="AWN43432.1"/>
    <property type="molecule type" value="Genomic_DNA"/>
</dbReference>
<proteinExistence type="predicted"/>
<protein>
    <submittedName>
        <fullName evidence="1">Uncharacterized protein</fullName>
    </submittedName>
</protein>
<dbReference type="Proteomes" id="UP000245926">
    <property type="component" value="Chromosome"/>
</dbReference>
<keyword evidence="2" id="KW-1185">Reference proteome</keyword>
<accession>A0A2U8WDS2</accession>
<dbReference type="KEGG" id="mets:DK389_26635"/>
<dbReference type="OrthoDB" id="7999301at2"/>
<gene>
    <name evidence="1" type="ORF">DK389_26635</name>
</gene>
<evidence type="ECO:0000313" key="1">
    <source>
        <dbReference type="EMBL" id="AWN43432.1"/>
    </source>
</evidence>
<dbReference type="AlphaFoldDB" id="A0A2U8WDS2"/>
<organism evidence="1 2">
    <name type="scientific">Methylobacterium durans</name>
    <dbReference type="NCBI Taxonomy" id="2202825"/>
    <lineage>
        <taxon>Bacteria</taxon>
        <taxon>Pseudomonadati</taxon>
        <taxon>Pseudomonadota</taxon>
        <taxon>Alphaproteobacteria</taxon>
        <taxon>Hyphomicrobiales</taxon>
        <taxon>Methylobacteriaceae</taxon>
        <taxon>Methylobacterium</taxon>
    </lineage>
</organism>
<evidence type="ECO:0000313" key="2">
    <source>
        <dbReference type="Proteomes" id="UP000245926"/>
    </source>
</evidence>
<name>A0A2U8WDS2_9HYPH</name>
<sequence length="62" mass="6849">MSRRQIITQAAIARAVKGAQAGGIKVGRVEVEGGKIVVYSSEDVRQESTSEYDAWRIKRDAR</sequence>
<reference evidence="2" key="1">
    <citation type="submission" date="2018-05" db="EMBL/GenBank/DDBJ databases">
        <title>Complete Genome Sequence of Methylobacterium sp. 17SD2-17.</title>
        <authorList>
            <person name="Srinivasan S."/>
        </authorList>
    </citation>
    <scope>NUCLEOTIDE SEQUENCE [LARGE SCALE GENOMIC DNA]</scope>
    <source>
        <strain evidence="2">17SD2-17</strain>
    </source>
</reference>